<keyword evidence="3" id="KW-1185">Reference proteome</keyword>
<evidence type="ECO:0000313" key="3">
    <source>
        <dbReference type="Proteomes" id="UP001621713"/>
    </source>
</evidence>
<proteinExistence type="predicted"/>
<protein>
    <submittedName>
        <fullName evidence="2">Head GIN domain-containing protein</fullName>
    </submittedName>
</protein>
<evidence type="ECO:0000259" key="1">
    <source>
        <dbReference type="Pfam" id="PF10988"/>
    </source>
</evidence>
<name>A0ABW8PHY9_9FLAO</name>
<organism evidence="2 3">
    <name type="scientific">Flavobacterium covae</name>
    <dbReference type="NCBI Taxonomy" id="2906076"/>
    <lineage>
        <taxon>Bacteria</taxon>
        <taxon>Pseudomonadati</taxon>
        <taxon>Bacteroidota</taxon>
        <taxon>Flavobacteriia</taxon>
        <taxon>Flavobacteriales</taxon>
        <taxon>Flavobacteriaceae</taxon>
        <taxon>Flavobacterium</taxon>
    </lineage>
</organism>
<feature type="domain" description="Putative auto-transporter adhesin head GIN" evidence="1">
    <location>
        <begin position="28"/>
        <end position="206"/>
    </location>
</feature>
<comment type="caution">
    <text evidence="2">The sequence shown here is derived from an EMBL/GenBank/DDBJ whole genome shotgun (WGS) entry which is preliminary data.</text>
</comment>
<dbReference type="Gene3D" id="2.160.20.120">
    <property type="match status" value="1"/>
</dbReference>
<sequence length="222" mass="23781">MNKVILLIVSFLVSVNLYGQLTKQVDTFSKVVANDAITVFLIPSNEQKVEISGFQAEKVQLKVENKVLYLHFPESNPVEGNDILAKVYFIQLNALEANDGCNIGASGLITTPNFDIVAMESSKVKLNIKADKVNARISQGSKLDLIGSTLSLDVVANNASKINANSCMVQEAVVNANAGGEIYVNASQSVDARVRAGGSIFIEGNPKKITKQTLLGGDIIVK</sequence>
<dbReference type="Pfam" id="PF10988">
    <property type="entry name" value="DUF2807"/>
    <property type="match status" value="1"/>
</dbReference>
<evidence type="ECO:0000313" key="2">
    <source>
        <dbReference type="EMBL" id="MFK7004194.1"/>
    </source>
</evidence>
<gene>
    <name evidence="2" type="ORF">V3467_10105</name>
</gene>
<dbReference type="RefSeq" id="WP_165764293.1">
    <property type="nucleotide sequence ID" value="NZ_JAZHOJ010000020.1"/>
</dbReference>
<dbReference type="InterPro" id="IPR021255">
    <property type="entry name" value="DUF2807"/>
</dbReference>
<reference evidence="2 3" key="1">
    <citation type="submission" date="2024-02" db="EMBL/GenBank/DDBJ databases">
        <title>Comparative Genomic Analysis of Flavobacterium Species Causing Columnaris Disease of Freshwater Fish in Thailand: Insights into Virulence and Resistance Mechanisms.</title>
        <authorList>
            <person name="Nguyen D."/>
            <person name="Chokmangmeepisarn P."/>
            <person name="Khianchaikhan K."/>
            <person name="Morishita M."/>
            <person name="Bunnoy A."/>
            <person name="Rodkhum C."/>
        </authorList>
    </citation>
    <scope>NUCLEOTIDE SEQUENCE [LARGE SCALE GENOMIC DNA]</scope>
    <source>
        <strain evidence="2 3">PCBSB2203</strain>
    </source>
</reference>
<dbReference type="EMBL" id="JAZHOJ010000020">
    <property type="protein sequence ID" value="MFK7004194.1"/>
    <property type="molecule type" value="Genomic_DNA"/>
</dbReference>
<dbReference type="Proteomes" id="UP001621713">
    <property type="component" value="Unassembled WGS sequence"/>
</dbReference>
<accession>A0ABW8PHY9</accession>